<gene>
    <name evidence="2" type="ORF">DW907_05185</name>
</gene>
<feature type="chain" id="PRO_5019521220" description="Prealbumin-like fold domain-containing protein" evidence="1">
    <location>
        <begin position="27"/>
        <end position="378"/>
    </location>
</feature>
<proteinExistence type="predicted"/>
<protein>
    <recommendedName>
        <fullName evidence="4">Prealbumin-like fold domain-containing protein</fullName>
    </recommendedName>
</protein>
<feature type="signal peptide" evidence="1">
    <location>
        <begin position="1"/>
        <end position="26"/>
    </location>
</feature>
<name>A0A413UD66_9FIRM</name>
<accession>A0A413UD66</accession>
<dbReference type="EMBL" id="QSGD01000015">
    <property type="protein sequence ID" value="RHB07159.1"/>
    <property type="molecule type" value="Genomic_DNA"/>
</dbReference>
<sequence>MHLKRYLCTGLIFSMMLVTSSLGIQAKSTSTLHIELTGGLGTAEIMTDEDITYPVDGGDDSFSFDKGTQLKITIHSKYGIDSVQDDNSVLKQKGKKIEKISAKDYTFTYKTQDMDTNLTVNLTEMHSRFKITSITTDENGEVMPGYVKYGCVKKSFYEEAGENIDEAIELAQENGSESDYQILESDENGVFQTNDFLKGTYIIKKLGDESEPFELIVTRNKDIPYTYIRLNNGYEFSSDKTGTVKIIESNQTIQSATRIILKSKNDKLVEDNGTFKIKMLNEKGKTLKNYKKQYLKTDKNGCVRMYDGVRWMRTFTLKNGKSVLPVVLPDGNYKITKSKFNDCSLKTFDFKISSNTISGLDGDSQPINDIVLQVTYCR</sequence>
<evidence type="ECO:0000313" key="3">
    <source>
        <dbReference type="Proteomes" id="UP000285288"/>
    </source>
</evidence>
<reference evidence="2 3" key="1">
    <citation type="submission" date="2018-08" db="EMBL/GenBank/DDBJ databases">
        <title>A genome reference for cultivated species of the human gut microbiota.</title>
        <authorList>
            <person name="Zou Y."/>
            <person name="Xue W."/>
            <person name="Luo G."/>
        </authorList>
    </citation>
    <scope>NUCLEOTIDE SEQUENCE [LARGE SCALE GENOMIC DNA]</scope>
    <source>
        <strain evidence="2 3">AM42-13AC</strain>
    </source>
</reference>
<dbReference type="Proteomes" id="UP000285288">
    <property type="component" value="Unassembled WGS sequence"/>
</dbReference>
<evidence type="ECO:0000313" key="2">
    <source>
        <dbReference type="EMBL" id="RHB07159.1"/>
    </source>
</evidence>
<keyword evidence="1" id="KW-0732">Signal</keyword>
<dbReference type="AlphaFoldDB" id="A0A413UD66"/>
<evidence type="ECO:0008006" key="4">
    <source>
        <dbReference type="Google" id="ProtNLM"/>
    </source>
</evidence>
<evidence type="ECO:0000256" key="1">
    <source>
        <dbReference type="SAM" id="SignalP"/>
    </source>
</evidence>
<comment type="caution">
    <text evidence="2">The sequence shown here is derived from an EMBL/GenBank/DDBJ whole genome shotgun (WGS) entry which is preliminary data.</text>
</comment>
<dbReference type="RefSeq" id="WP_118011178.1">
    <property type="nucleotide sequence ID" value="NZ_QSGD01000015.1"/>
</dbReference>
<organism evidence="2 3">
    <name type="scientific">Holdemanella biformis</name>
    <dbReference type="NCBI Taxonomy" id="1735"/>
    <lineage>
        <taxon>Bacteria</taxon>
        <taxon>Bacillati</taxon>
        <taxon>Bacillota</taxon>
        <taxon>Erysipelotrichia</taxon>
        <taxon>Erysipelotrichales</taxon>
        <taxon>Erysipelotrichaceae</taxon>
        <taxon>Holdemanella</taxon>
    </lineage>
</organism>